<organism evidence="1 2">
    <name type="scientific">Patulibacter medicamentivorans</name>
    <dbReference type="NCBI Taxonomy" id="1097667"/>
    <lineage>
        <taxon>Bacteria</taxon>
        <taxon>Bacillati</taxon>
        <taxon>Actinomycetota</taxon>
        <taxon>Thermoleophilia</taxon>
        <taxon>Solirubrobacterales</taxon>
        <taxon>Patulibacteraceae</taxon>
        <taxon>Patulibacter</taxon>
    </lineage>
</organism>
<comment type="caution">
    <text evidence="1">The sequence shown here is derived from an EMBL/GenBank/DDBJ whole genome shotgun (WGS) entry which is preliminary data.</text>
</comment>
<dbReference type="RefSeq" id="WP_007573726.1">
    <property type="nucleotide sequence ID" value="NZ_AGUD01000125.1"/>
</dbReference>
<dbReference type="AlphaFoldDB" id="H0E4W8"/>
<dbReference type="Proteomes" id="UP000005143">
    <property type="component" value="Unassembled WGS sequence"/>
</dbReference>
<gene>
    <name evidence="1" type="ORF">PAI11_18530</name>
</gene>
<evidence type="ECO:0000313" key="2">
    <source>
        <dbReference type="Proteomes" id="UP000005143"/>
    </source>
</evidence>
<reference evidence="1 2" key="1">
    <citation type="journal article" date="2013" name="Biodegradation">
        <title>Quantitative proteomic analysis of ibuprofen-degrading Patulibacter sp. strain I11.</title>
        <authorList>
            <person name="Almeida B."/>
            <person name="Kjeldal H."/>
            <person name="Lolas I."/>
            <person name="Knudsen A.D."/>
            <person name="Carvalho G."/>
            <person name="Nielsen K.L."/>
            <person name="Barreto Crespo M.T."/>
            <person name="Stensballe A."/>
            <person name="Nielsen J.L."/>
        </authorList>
    </citation>
    <scope>NUCLEOTIDE SEQUENCE [LARGE SCALE GENOMIC DNA]</scope>
    <source>
        <strain evidence="1 2">I11</strain>
    </source>
</reference>
<accession>H0E4W8</accession>
<name>H0E4W8_9ACTN</name>
<dbReference type="EMBL" id="AGUD01000125">
    <property type="protein sequence ID" value="EHN11263.1"/>
    <property type="molecule type" value="Genomic_DNA"/>
</dbReference>
<sequence length="210" mass="21982">MSLPDQPSTDLDALGPFALLAPLGPDAAERGLRWAVAQGIDATGQDSATERSQSAHHLLCSSIDLLLDVALSAERMEAYGRLLGDAALDETDRVAPLLDGAARAAQHAAAGALRLVWRALEVHARDVGYLRQPWHDEATSWTQAIVDPTIGVPGLPANPGAAEAARAAANRVIAALEALPVDRMAVPGELAAAIGLLDALFLLACELRLR</sequence>
<evidence type="ECO:0000313" key="1">
    <source>
        <dbReference type="EMBL" id="EHN11263.1"/>
    </source>
</evidence>
<keyword evidence="2" id="KW-1185">Reference proteome</keyword>
<protein>
    <submittedName>
        <fullName evidence="1">Uncharacterized protein</fullName>
    </submittedName>
</protein>
<proteinExistence type="predicted"/>